<dbReference type="InterPro" id="IPR000086">
    <property type="entry name" value="NUDIX_hydrolase_dom"/>
</dbReference>
<keyword evidence="1 2" id="KW-0378">Hydrolase</keyword>
<sequence>MASFLEDITPFYGTGERNGKGQTLEEFLEEYDPYRYKNPCCTTDTVVFSYKDEQALKEGRLKVLLVKRGNHPSIGCWALPGGFVNLRENLEDTARRELQEETGVSGLPVEQFACYGDYQRDPRARIITSAYLSIVKESDVSVEAGDDAADAAWFEIEMEPEIAYEEDGWGKTEYHLTIQNQDQKRNAVILKKERTGLVREKYYVVKEGGGIAVDHAAILAQAYELLKGRLHSGQNMHLPCQSAE</sequence>
<dbReference type="PANTHER" id="PTHR43736:SF4">
    <property type="entry name" value="SLR1690 PROTEIN"/>
    <property type="match status" value="1"/>
</dbReference>
<evidence type="ECO:0000256" key="1">
    <source>
        <dbReference type="ARBA" id="ARBA00022801"/>
    </source>
</evidence>
<dbReference type="Proteomes" id="UP000078383">
    <property type="component" value="Unassembled WGS sequence"/>
</dbReference>
<name>A0A174ZXD4_9FIRM</name>
<proteinExistence type="inferred from homology"/>
<dbReference type="Pfam" id="PF00293">
    <property type="entry name" value="NUDIX"/>
    <property type="match status" value="1"/>
</dbReference>
<dbReference type="SUPFAM" id="SSF55811">
    <property type="entry name" value="Nudix"/>
    <property type="match status" value="1"/>
</dbReference>
<evidence type="ECO:0000259" key="3">
    <source>
        <dbReference type="PROSITE" id="PS51462"/>
    </source>
</evidence>
<reference evidence="4 5" key="1">
    <citation type="submission" date="2015-09" db="EMBL/GenBank/DDBJ databases">
        <authorList>
            <consortium name="Pathogen Informatics"/>
        </authorList>
    </citation>
    <scope>NUCLEOTIDE SEQUENCE [LARGE SCALE GENOMIC DNA]</scope>
    <source>
        <strain evidence="4 5">2789STDY5834889</strain>
    </source>
</reference>
<feature type="domain" description="Nudix hydrolase" evidence="3">
    <location>
        <begin position="33"/>
        <end position="177"/>
    </location>
</feature>
<gene>
    <name evidence="4" type="ORF">ERS852502_01976</name>
</gene>
<evidence type="ECO:0000313" key="5">
    <source>
        <dbReference type="Proteomes" id="UP000078383"/>
    </source>
</evidence>
<dbReference type="OrthoDB" id="9786141at2"/>
<evidence type="ECO:0000313" key="4">
    <source>
        <dbReference type="EMBL" id="CUQ89439.1"/>
    </source>
</evidence>
<dbReference type="RefSeq" id="WP_055172736.1">
    <property type="nucleotide sequence ID" value="NZ_CZBX01000008.1"/>
</dbReference>
<keyword evidence="4" id="KW-0548">Nucleotidyltransferase</keyword>
<dbReference type="EMBL" id="CZBX01000008">
    <property type="protein sequence ID" value="CUQ89439.1"/>
    <property type="molecule type" value="Genomic_DNA"/>
</dbReference>
<organism evidence="4 5">
    <name type="scientific">[Ruminococcus] torques</name>
    <dbReference type="NCBI Taxonomy" id="33039"/>
    <lineage>
        <taxon>Bacteria</taxon>
        <taxon>Bacillati</taxon>
        <taxon>Bacillota</taxon>
        <taxon>Clostridia</taxon>
        <taxon>Lachnospirales</taxon>
        <taxon>Lachnospiraceae</taxon>
        <taxon>Mediterraneibacter</taxon>
    </lineage>
</organism>
<dbReference type="PRINTS" id="PR00502">
    <property type="entry name" value="NUDIXFAMILY"/>
</dbReference>
<dbReference type="GO" id="GO:0016779">
    <property type="term" value="F:nucleotidyltransferase activity"/>
    <property type="evidence" value="ECO:0007669"/>
    <property type="project" value="UniProtKB-KW"/>
</dbReference>
<dbReference type="AlphaFoldDB" id="A0A174ZXD4"/>
<dbReference type="InterPro" id="IPR020476">
    <property type="entry name" value="Nudix_hydrolase"/>
</dbReference>
<accession>A0A174ZXD4</accession>
<dbReference type="PANTHER" id="PTHR43736">
    <property type="entry name" value="ADP-RIBOSE PYROPHOSPHATASE"/>
    <property type="match status" value="1"/>
</dbReference>
<comment type="similarity">
    <text evidence="2">Belongs to the Nudix hydrolase family.</text>
</comment>
<dbReference type="PROSITE" id="PS00893">
    <property type="entry name" value="NUDIX_BOX"/>
    <property type="match status" value="1"/>
</dbReference>
<dbReference type="GO" id="GO:0016787">
    <property type="term" value="F:hydrolase activity"/>
    <property type="evidence" value="ECO:0007669"/>
    <property type="project" value="UniProtKB-KW"/>
</dbReference>
<protein>
    <submittedName>
        <fullName evidence="4">Bifunctional NMN adenylyltransferase/Nudix hydrolase</fullName>
    </submittedName>
</protein>
<dbReference type="PROSITE" id="PS51462">
    <property type="entry name" value="NUDIX"/>
    <property type="match status" value="1"/>
</dbReference>
<dbReference type="CDD" id="cd18873">
    <property type="entry name" value="NUDIX_NadM_like"/>
    <property type="match status" value="1"/>
</dbReference>
<dbReference type="InterPro" id="IPR015797">
    <property type="entry name" value="NUDIX_hydrolase-like_dom_sf"/>
</dbReference>
<keyword evidence="4" id="KW-0808">Transferase</keyword>
<dbReference type="InterPro" id="IPR020084">
    <property type="entry name" value="NUDIX_hydrolase_CS"/>
</dbReference>
<dbReference type="Gene3D" id="3.90.79.10">
    <property type="entry name" value="Nucleoside Triphosphate Pyrophosphohydrolase"/>
    <property type="match status" value="1"/>
</dbReference>
<evidence type="ECO:0000256" key="2">
    <source>
        <dbReference type="RuleBase" id="RU003476"/>
    </source>
</evidence>